<keyword evidence="7 14" id="KW-0479">Metal-binding</keyword>
<evidence type="ECO:0000259" key="15">
    <source>
        <dbReference type="PROSITE" id="PS50173"/>
    </source>
</evidence>
<dbReference type="HAMAP" id="MF_01113">
    <property type="entry name" value="DNApol_IV"/>
    <property type="match status" value="1"/>
</dbReference>
<comment type="subcellular location">
    <subcellularLocation>
        <location evidence="14">Cytoplasm</location>
    </subcellularLocation>
</comment>
<dbReference type="NCBIfam" id="NF002677">
    <property type="entry name" value="PRK02406.1"/>
    <property type="match status" value="1"/>
</dbReference>
<name>A0A1G8AQJ7_9PROT</name>
<feature type="domain" description="UmuC" evidence="15">
    <location>
        <begin position="62"/>
        <end position="243"/>
    </location>
</feature>
<comment type="similarity">
    <text evidence="1 14">Belongs to the DNA polymerase type-Y family.</text>
</comment>
<dbReference type="GO" id="GO:0042276">
    <property type="term" value="P:error-prone translesion synthesis"/>
    <property type="evidence" value="ECO:0007669"/>
    <property type="project" value="TreeGrafter"/>
</dbReference>
<organism evidence="16 17">
    <name type="scientific">Roseospirillum parvum</name>
    <dbReference type="NCBI Taxonomy" id="83401"/>
    <lineage>
        <taxon>Bacteria</taxon>
        <taxon>Pseudomonadati</taxon>
        <taxon>Pseudomonadota</taxon>
        <taxon>Alphaproteobacteria</taxon>
        <taxon>Rhodospirillales</taxon>
        <taxon>Rhodospirillaceae</taxon>
        <taxon>Roseospirillum</taxon>
    </lineage>
</organism>
<protein>
    <recommendedName>
        <fullName evidence="14">DNA polymerase IV</fullName>
        <shortName evidence="14">Pol IV</shortName>
        <ecNumber evidence="14">2.7.7.7</ecNumber>
    </recommendedName>
</protein>
<evidence type="ECO:0000256" key="14">
    <source>
        <dbReference type="HAMAP-Rule" id="MF_01113"/>
    </source>
</evidence>
<dbReference type="InterPro" id="IPR022880">
    <property type="entry name" value="DNApol_IV"/>
</dbReference>
<dbReference type="GO" id="GO:0005829">
    <property type="term" value="C:cytosol"/>
    <property type="evidence" value="ECO:0007669"/>
    <property type="project" value="TreeGrafter"/>
</dbReference>
<evidence type="ECO:0000256" key="8">
    <source>
        <dbReference type="ARBA" id="ARBA00022763"/>
    </source>
</evidence>
<dbReference type="FunFam" id="3.30.1490.100:FF:000004">
    <property type="entry name" value="DNA polymerase IV"/>
    <property type="match status" value="1"/>
</dbReference>
<dbReference type="InterPro" id="IPR017961">
    <property type="entry name" value="DNA_pol_Y-fam_little_finger"/>
</dbReference>
<evidence type="ECO:0000256" key="1">
    <source>
        <dbReference type="ARBA" id="ARBA00010945"/>
    </source>
</evidence>
<dbReference type="InterPro" id="IPR036775">
    <property type="entry name" value="DNA_pol_Y-fam_lit_finger_sf"/>
</dbReference>
<dbReference type="AlphaFoldDB" id="A0A1G8AQJ7"/>
<proteinExistence type="inferred from homology"/>
<dbReference type="Gene3D" id="3.40.1170.60">
    <property type="match status" value="1"/>
</dbReference>
<feature type="site" description="Substrate discrimination" evidence="14">
    <location>
        <position position="71"/>
    </location>
</feature>
<dbReference type="GO" id="GO:0006261">
    <property type="term" value="P:DNA-templated DNA replication"/>
    <property type="evidence" value="ECO:0007669"/>
    <property type="project" value="UniProtKB-UniRule"/>
</dbReference>
<dbReference type="InterPro" id="IPR043128">
    <property type="entry name" value="Rev_trsase/Diguanyl_cyclase"/>
</dbReference>
<evidence type="ECO:0000256" key="11">
    <source>
        <dbReference type="ARBA" id="ARBA00023204"/>
    </source>
</evidence>
<evidence type="ECO:0000256" key="12">
    <source>
        <dbReference type="ARBA" id="ARBA00025589"/>
    </source>
</evidence>
<dbReference type="SUPFAM" id="SSF56672">
    <property type="entry name" value="DNA/RNA polymerases"/>
    <property type="match status" value="1"/>
</dbReference>
<evidence type="ECO:0000256" key="4">
    <source>
        <dbReference type="ARBA" id="ARBA00022679"/>
    </source>
</evidence>
<dbReference type="EC" id="2.7.7.7" evidence="14"/>
<comment type="catalytic activity">
    <reaction evidence="13 14">
        <text>DNA(n) + a 2'-deoxyribonucleoside 5'-triphosphate = DNA(n+1) + diphosphate</text>
        <dbReference type="Rhea" id="RHEA:22508"/>
        <dbReference type="Rhea" id="RHEA-COMP:17339"/>
        <dbReference type="Rhea" id="RHEA-COMP:17340"/>
        <dbReference type="ChEBI" id="CHEBI:33019"/>
        <dbReference type="ChEBI" id="CHEBI:61560"/>
        <dbReference type="ChEBI" id="CHEBI:173112"/>
        <dbReference type="EC" id="2.7.7.7"/>
    </reaction>
</comment>
<evidence type="ECO:0000256" key="13">
    <source>
        <dbReference type="ARBA" id="ARBA00049244"/>
    </source>
</evidence>
<keyword evidence="11 14" id="KW-0234">DNA repair</keyword>
<reference evidence="17" key="1">
    <citation type="submission" date="2016-10" db="EMBL/GenBank/DDBJ databases">
        <authorList>
            <person name="Varghese N."/>
            <person name="Submissions S."/>
        </authorList>
    </citation>
    <scope>NUCLEOTIDE SEQUENCE [LARGE SCALE GENOMIC DNA]</scope>
    <source>
        <strain evidence="17">930I</strain>
    </source>
</reference>
<feature type="active site" evidence="14">
    <location>
        <position position="161"/>
    </location>
</feature>
<sequence length="420" mass="45547">MEPSTRRWFPGSNRAASGFTLAAMPSLCRDCLHHDATPFPDACPRCGGRRLVAHDELETLSIAHVDCDSFYASVEKRDRPELADKPLIVGHAGGRGVATTACYIARRYGARSAMPMYKCLELCPHAVVLPPDMPKYRRVAEEIRAIFAAVTDCVEPVSVDEAYLDMAPEHRRGDAGAAVLLADVALRVEQEIGLTVSVGLGPNKFLAKLASDMNKPRGFTVIGQAEARSVLAPLPVERIHGVGRALAGRLTAQGWTTIGHLQALGEMELTLRHGKLGRRLYHYARGLDERRVTPVRPAKSVSKETTFRRDLHRLADLEAELAGLTDSLAGALARKEVAGLTVVLKLKTSGFRTLTRNRRLPEATRRAEVILAAARLLLARELADSPGDSYRLIGVGLADLCPAEQADPPDLFAPGGEGRP</sequence>
<dbReference type="GO" id="GO:0003887">
    <property type="term" value="F:DNA-directed DNA polymerase activity"/>
    <property type="evidence" value="ECO:0007669"/>
    <property type="project" value="UniProtKB-UniRule"/>
</dbReference>
<comment type="function">
    <text evidence="12 14">Poorly processive, error-prone DNA polymerase involved in untargeted mutagenesis. Copies undamaged DNA at stalled replication forks, which arise in vivo from mismatched or misaligned primer ends. These misaligned primers can be extended by PolIV. Exhibits no 3'-5' exonuclease (proofreading) activity. May be involved in translesional synthesis, in conjunction with the beta clamp from PolIII.</text>
</comment>
<dbReference type="Gene3D" id="3.30.1490.100">
    <property type="entry name" value="DNA polymerase, Y-family, little finger domain"/>
    <property type="match status" value="1"/>
</dbReference>
<dbReference type="PROSITE" id="PS50173">
    <property type="entry name" value="UMUC"/>
    <property type="match status" value="1"/>
</dbReference>
<dbReference type="PANTHER" id="PTHR11076:SF33">
    <property type="entry name" value="DNA POLYMERASE KAPPA"/>
    <property type="match status" value="1"/>
</dbReference>
<dbReference type="Proteomes" id="UP000217076">
    <property type="component" value="Unassembled WGS sequence"/>
</dbReference>
<dbReference type="STRING" id="83401.SAMN05421742_10575"/>
<evidence type="ECO:0000256" key="10">
    <source>
        <dbReference type="ARBA" id="ARBA00022932"/>
    </source>
</evidence>
<feature type="binding site" evidence="14">
    <location>
        <position position="160"/>
    </location>
    <ligand>
        <name>Mg(2+)</name>
        <dbReference type="ChEBI" id="CHEBI:18420"/>
    </ligand>
</feature>
<evidence type="ECO:0000256" key="3">
    <source>
        <dbReference type="ARBA" id="ARBA00022457"/>
    </source>
</evidence>
<dbReference type="GO" id="GO:0000287">
    <property type="term" value="F:magnesium ion binding"/>
    <property type="evidence" value="ECO:0007669"/>
    <property type="project" value="UniProtKB-UniRule"/>
</dbReference>
<keyword evidence="8 14" id="KW-0227">DNA damage</keyword>
<keyword evidence="14" id="KW-0238">DNA-binding</keyword>
<dbReference type="Pfam" id="PF00817">
    <property type="entry name" value="IMS"/>
    <property type="match status" value="1"/>
</dbReference>
<dbReference type="GO" id="GO:0006281">
    <property type="term" value="P:DNA repair"/>
    <property type="evidence" value="ECO:0007669"/>
    <property type="project" value="UniProtKB-UniRule"/>
</dbReference>
<feature type="binding site" evidence="14">
    <location>
        <position position="66"/>
    </location>
    <ligand>
        <name>Mg(2+)</name>
        <dbReference type="ChEBI" id="CHEBI:18420"/>
    </ligand>
</feature>
<keyword evidence="5 14" id="KW-0548">Nucleotidyltransferase</keyword>
<evidence type="ECO:0000256" key="2">
    <source>
        <dbReference type="ARBA" id="ARBA00011245"/>
    </source>
</evidence>
<dbReference type="InterPro" id="IPR001126">
    <property type="entry name" value="UmuC"/>
</dbReference>
<dbReference type="Gene3D" id="1.10.150.20">
    <property type="entry name" value="5' to 3' exonuclease, C-terminal subdomain"/>
    <property type="match status" value="1"/>
</dbReference>
<dbReference type="NCBIfam" id="NF002751">
    <property type="entry name" value="PRK02794.1"/>
    <property type="match status" value="1"/>
</dbReference>
<dbReference type="CDD" id="cd03586">
    <property type="entry name" value="PolY_Pol_IV_kappa"/>
    <property type="match status" value="1"/>
</dbReference>
<dbReference type="GO" id="GO:0003684">
    <property type="term" value="F:damaged DNA binding"/>
    <property type="evidence" value="ECO:0007669"/>
    <property type="project" value="InterPro"/>
</dbReference>
<keyword evidence="14" id="KW-0963">Cytoplasm</keyword>
<keyword evidence="10 14" id="KW-0239">DNA-directed DNA polymerase</keyword>
<evidence type="ECO:0000256" key="7">
    <source>
        <dbReference type="ARBA" id="ARBA00022723"/>
    </source>
</evidence>
<evidence type="ECO:0000313" key="17">
    <source>
        <dbReference type="Proteomes" id="UP000217076"/>
    </source>
</evidence>
<dbReference type="Pfam" id="PF11799">
    <property type="entry name" value="IMS_C"/>
    <property type="match status" value="1"/>
</dbReference>
<keyword evidence="6 14" id="KW-0235">DNA replication</keyword>
<evidence type="ECO:0000256" key="6">
    <source>
        <dbReference type="ARBA" id="ARBA00022705"/>
    </source>
</evidence>
<dbReference type="Gene3D" id="3.30.70.270">
    <property type="match status" value="1"/>
</dbReference>
<keyword evidence="9 14" id="KW-0460">Magnesium</keyword>
<dbReference type="InterPro" id="IPR043502">
    <property type="entry name" value="DNA/RNA_pol_sf"/>
</dbReference>
<dbReference type="PANTHER" id="PTHR11076">
    <property type="entry name" value="DNA REPAIR POLYMERASE UMUC / TRANSFERASE FAMILY MEMBER"/>
    <property type="match status" value="1"/>
</dbReference>
<evidence type="ECO:0000256" key="9">
    <source>
        <dbReference type="ARBA" id="ARBA00022842"/>
    </source>
</evidence>
<dbReference type="EMBL" id="FNCV01000005">
    <property type="protein sequence ID" value="SDH23281.1"/>
    <property type="molecule type" value="Genomic_DNA"/>
</dbReference>
<gene>
    <name evidence="14" type="primary">dinB</name>
    <name evidence="16" type="ORF">SAMN05421742_10575</name>
</gene>
<keyword evidence="17" id="KW-1185">Reference proteome</keyword>
<comment type="subunit">
    <text evidence="2 14">Monomer.</text>
</comment>
<dbReference type="InterPro" id="IPR050116">
    <property type="entry name" value="DNA_polymerase-Y"/>
</dbReference>
<keyword evidence="3 14" id="KW-0515">Mutator protein</keyword>
<accession>A0A1G8AQJ7</accession>
<comment type="cofactor">
    <cofactor evidence="14">
        <name>Mg(2+)</name>
        <dbReference type="ChEBI" id="CHEBI:18420"/>
    </cofactor>
    <text evidence="14">Binds 2 magnesium ions per subunit.</text>
</comment>
<evidence type="ECO:0000256" key="5">
    <source>
        <dbReference type="ARBA" id="ARBA00022695"/>
    </source>
</evidence>
<evidence type="ECO:0000313" key="16">
    <source>
        <dbReference type="EMBL" id="SDH23281.1"/>
    </source>
</evidence>
<dbReference type="SUPFAM" id="SSF100879">
    <property type="entry name" value="Lesion bypass DNA polymerase (Y-family), little finger domain"/>
    <property type="match status" value="1"/>
</dbReference>
<dbReference type="GO" id="GO:0009432">
    <property type="term" value="P:SOS response"/>
    <property type="evidence" value="ECO:0007669"/>
    <property type="project" value="TreeGrafter"/>
</dbReference>
<keyword evidence="4 14" id="KW-0808">Transferase</keyword>